<protein>
    <submittedName>
        <fullName evidence="1">Uncharacterized protein</fullName>
    </submittedName>
</protein>
<gene>
    <name evidence="1" type="ORF">L0M14_19095</name>
</gene>
<keyword evidence="2" id="KW-1185">Reference proteome</keyword>
<evidence type="ECO:0000313" key="2">
    <source>
        <dbReference type="Proteomes" id="UP001649230"/>
    </source>
</evidence>
<evidence type="ECO:0000313" key="1">
    <source>
        <dbReference type="EMBL" id="UJF31855.1"/>
    </source>
</evidence>
<dbReference type="Proteomes" id="UP001649230">
    <property type="component" value="Chromosome"/>
</dbReference>
<sequence>MDILNNFGIDAMYNAAYIDTSKIEEFAAKGFVCMSDIRQYREIIDVKLKFYLMELSKEQAMFSFNKKGLMCYPNGVKVEP</sequence>
<accession>A0ABY3SFJ6</accession>
<name>A0ABY3SFJ6_9BACL</name>
<reference evidence="1 2" key="1">
    <citation type="journal article" date="2024" name="Int. J. Syst. Evol. Microbiol.">
        <title>Paenibacillus hexagrammi sp. nov., a novel bacterium isolated from the gut content of Hexagrammos agrammus.</title>
        <authorList>
            <person name="Jung H.K."/>
            <person name="Kim D.G."/>
            <person name="Zin H."/>
            <person name="Park J."/>
            <person name="Jung H."/>
            <person name="Kim Y.O."/>
            <person name="Kong H.J."/>
            <person name="Kim J.W."/>
            <person name="Kim Y.S."/>
        </authorList>
    </citation>
    <scope>NUCLEOTIDE SEQUENCE [LARGE SCALE GENOMIC DNA]</scope>
    <source>
        <strain evidence="1 2">YPD9-1</strain>
    </source>
</reference>
<dbReference type="RefSeq" id="WP_235118200.1">
    <property type="nucleotide sequence ID" value="NZ_CP090978.1"/>
</dbReference>
<dbReference type="EMBL" id="CP090978">
    <property type="protein sequence ID" value="UJF31855.1"/>
    <property type="molecule type" value="Genomic_DNA"/>
</dbReference>
<organism evidence="1 2">
    <name type="scientific">Paenibacillus hexagrammi</name>
    <dbReference type="NCBI Taxonomy" id="2908839"/>
    <lineage>
        <taxon>Bacteria</taxon>
        <taxon>Bacillati</taxon>
        <taxon>Bacillota</taxon>
        <taxon>Bacilli</taxon>
        <taxon>Bacillales</taxon>
        <taxon>Paenibacillaceae</taxon>
        <taxon>Paenibacillus</taxon>
    </lineage>
</organism>
<proteinExistence type="predicted"/>